<feature type="compositionally biased region" description="Basic and acidic residues" evidence="5">
    <location>
        <begin position="1"/>
        <end position="14"/>
    </location>
</feature>
<accession>I3S471</accession>
<proteinExistence type="evidence at transcript level"/>
<evidence type="ECO:0000256" key="4">
    <source>
        <dbReference type="ARBA" id="ARBA00023136"/>
    </source>
</evidence>
<dbReference type="RefSeq" id="XP_057433363.1">
    <property type="nucleotide sequence ID" value="XM_057577380.1"/>
</dbReference>
<dbReference type="GeneID" id="130726150"/>
<dbReference type="PANTHER" id="PTHR31234:SF72">
    <property type="entry name" value="NDR1_HIN1-LIKE PROTEIN 6"/>
    <property type="match status" value="1"/>
</dbReference>
<dbReference type="InterPro" id="IPR044839">
    <property type="entry name" value="NDR1-like"/>
</dbReference>
<dbReference type="GO" id="GO:0005886">
    <property type="term" value="C:plasma membrane"/>
    <property type="evidence" value="ECO:0007669"/>
    <property type="project" value="TreeGrafter"/>
</dbReference>
<dbReference type="OMA" id="WSCCLFF"/>
<dbReference type="PANTHER" id="PTHR31234">
    <property type="entry name" value="LATE EMBRYOGENESIS ABUNDANT (LEA) HYDROXYPROLINE-RICH GLYCOPROTEIN FAMILY"/>
    <property type="match status" value="1"/>
</dbReference>
<keyword evidence="2 6" id="KW-0812">Transmembrane</keyword>
<reference evidence="8" key="1">
    <citation type="submission" date="2012-05" db="EMBL/GenBank/DDBJ databases">
        <authorList>
            <person name="Krishnakumar V."/>
            <person name="Cheung F."/>
            <person name="Xiao Y."/>
            <person name="Chan A."/>
            <person name="Moskal W.A."/>
            <person name="Town C.D."/>
        </authorList>
    </citation>
    <scope>NUCLEOTIDE SEQUENCE</scope>
</reference>
<sequence length="250" mass="27995">MADHQRIHPAHDVESPNTPTAPLVPENTAKSDSGDPTTPLPQRTHPVMYSNPPKKRRSCCCRFFCCIFSTLLILIIAIAITVGVLYLVFNPKLPKYSVDKLRVTQFNYSESNSLSVTFNVAITARNPNKKIGIYYVGGSHISAWYEDTKLCEGSLPKFYQGHKNTTVLDLPLTGETQDASGLQSSLQQQLQQVGNIPLHLRVNQPVRIKLGKLKLFKIKFRVRCKLVVDSLGANDDVRISNSSCKFRLRL</sequence>
<evidence type="ECO:0000256" key="2">
    <source>
        <dbReference type="ARBA" id="ARBA00022692"/>
    </source>
</evidence>
<dbReference type="KEGG" id="lja:130726150"/>
<evidence type="ECO:0000259" key="7">
    <source>
        <dbReference type="Pfam" id="PF03168"/>
    </source>
</evidence>
<evidence type="ECO:0000256" key="3">
    <source>
        <dbReference type="ARBA" id="ARBA00022989"/>
    </source>
</evidence>
<evidence type="ECO:0000313" key="8">
    <source>
        <dbReference type="EMBL" id="AFK35063.1"/>
    </source>
</evidence>
<evidence type="ECO:0000256" key="1">
    <source>
        <dbReference type="ARBA" id="ARBA00004167"/>
    </source>
</evidence>
<dbReference type="SUPFAM" id="SSF117070">
    <property type="entry name" value="LEA14-like"/>
    <property type="match status" value="1"/>
</dbReference>
<feature type="transmembrane region" description="Helical" evidence="6">
    <location>
        <begin position="63"/>
        <end position="89"/>
    </location>
</feature>
<dbReference type="EMBL" id="BT135268">
    <property type="protein sequence ID" value="AFK35063.1"/>
    <property type="molecule type" value="mRNA"/>
</dbReference>
<dbReference type="GO" id="GO:0098542">
    <property type="term" value="P:defense response to other organism"/>
    <property type="evidence" value="ECO:0007669"/>
    <property type="project" value="InterPro"/>
</dbReference>
<dbReference type="AlphaFoldDB" id="I3S471"/>
<dbReference type="OrthoDB" id="1917746at2759"/>
<dbReference type="Gene3D" id="2.60.40.1820">
    <property type="match status" value="1"/>
</dbReference>
<keyword evidence="4 6" id="KW-0472">Membrane</keyword>
<organism evidence="8">
    <name type="scientific">Lotus japonicus</name>
    <name type="common">Lotus corniculatus var. japonicus</name>
    <dbReference type="NCBI Taxonomy" id="34305"/>
    <lineage>
        <taxon>Eukaryota</taxon>
        <taxon>Viridiplantae</taxon>
        <taxon>Streptophyta</taxon>
        <taxon>Embryophyta</taxon>
        <taxon>Tracheophyta</taxon>
        <taxon>Spermatophyta</taxon>
        <taxon>Magnoliopsida</taxon>
        <taxon>eudicotyledons</taxon>
        <taxon>Gunneridae</taxon>
        <taxon>Pentapetalae</taxon>
        <taxon>rosids</taxon>
        <taxon>fabids</taxon>
        <taxon>Fabales</taxon>
        <taxon>Fabaceae</taxon>
        <taxon>Papilionoideae</taxon>
        <taxon>50 kb inversion clade</taxon>
        <taxon>NPAAA clade</taxon>
        <taxon>Hologalegina</taxon>
        <taxon>robinioid clade</taxon>
        <taxon>Loteae</taxon>
        <taxon>Lotus</taxon>
    </lineage>
</organism>
<evidence type="ECO:0000256" key="6">
    <source>
        <dbReference type="SAM" id="Phobius"/>
    </source>
</evidence>
<dbReference type="Pfam" id="PF03168">
    <property type="entry name" value="LEA_2"/>
    <property type="match status" value="1"/>
</dbReference>
<comment type="subcellular location">
    <subcellularLocation>
        <location evidence="1">Membrane</location>
        <topology evidence="1">Single-pass membrane protein</topology>
    </subcellularLocation>
</comment>
<feature type="region of interest" description="Disordered" evidence="5">
    <location>
        <begin position="1"/>
        <end position="54"/>
    </location>
</feature>
<keyword evidence="3 6" id="KW-1133">Transmembrane helix</keyword>
<feature type="domain" description="Late embryogenesis abundant protein LEA-2 subgroup" evidence="7">
    <location>
        <begin position="122"/>
        <end position="224"/>
    </location>
</feature>
<dbReference type="InterPro" id="IPR004864">
    <property type="entry name" value="LEA_2"/>
</dbReference>
<name>I3S471_LOTJA</name>
<evidence type="ECO:0000256" key="5">
    <source>
        <dbReference type="SAM" id="MobiDB-lite"/>
    </source>
</evidence>
<protein>
    <recommendedName>
        <fullName evidence="7">Late embryogenesis abundant protein LEA-2 subgroup domain-containing protein</fullName>
    </recommendedName>
</protein>